<keyword evidence="3" id="KW-0238">DNA-binding</keyword>
<evidence type="ECO:0000256" key="3">
    <source>
        <dbReference type="ARBA" id="ARBA00023125"/>
    </source>
</evidence>
<dbReference type="CDD" id="cd08459">
    <property type="entry name" value="PBP2_DntR_NahR_LinR_like"/>
    <property type="match status" value="1"/>
</dbReference>
<dbReference type="GO" id="GO:0003677">
    <property type="term" value="F:DNA binding"/>
    <property type="evidence" value="ECO:0007669"/>
    <property type="project" value="UniProtKB-KW"/>
</dbReference>
<dbReference type="Pfam" id="PF03466">
    <property type="entry name" value="LysR_substrate"/>
    <property type="match status" value="1"/>
</dbReference>
<dbReference type="Gene3D" id="3.40.190.10">
    <property type="entry name" value="Periplasmic binding protein-like II"/>
    <property type="match status" value="2"/>
</dbReference>
<dbReference type="EMBL" id="MOBO01000016">
    <property type="protein sequence ID" value="RON36782.1"/>
    <property type="molecule type" value="Genomic_DNA"/>
</dbReference>
<evidence type="ECO:0000256" key="2">
    <source>
        <dbReference type="ARBA" id="ARBA00023015"/>
    </source>
</evidence>
<organism evidence="6 7">
    <name type="scientific">Pseudomonas brassicacearum</name>
    <dbReference type="NCBI Taxonomy" id="930166"/>
    <lineage>
        <taxon>Bacteria</taxon>
        <taxon>Pseudomonadati</taxon>
        <taxon>Pseudomonadota</taxon>
        <taxon>Gammaproteobacteria</taxon>
        <taxon>Pseudomonadales</taxon>
        <taxon>Pseudomonadaceae</taxon>
        <taxon>Pseudomonas</taxon>
    </lineage>
</organism>
<dbReference type="Gene3D" id="1.10.10.10">
    <property type="entry name" value="Winged helix-like DNA-binding domain superfamily/Winged helix DNA-binding domain"/>
    <property type="match status" value="1"/>
</dbReference>
<keyword evidence="2" id="KW-0805">Transcription regulation</keyword>
<dbReference type="InterPro" id="IPR036388">
    <property type="entry name" value="WH-like_DNA-bd_sf"/>
</dbReference>
<dbReference type="PANTHER" id="PTHR30118">
    <property type="entry name" value="HTH-TYPE TRANSCRIPTIONAL REGULATOR LEUO-RELATED"/>
    <property type="match status" value="1"/>
</dbReference>
<dbReference type="InterPro" id="IPR036390">
    <property type="entry name" value="WH_DNA-bd_sf"/>
</dbReference>
<dbReference type="Pfam" id="PF00126">
    <property type="entry name" value="HTH_1"/>
    <property type="match status" value="1"/>
</dbReference>
<dbReference type="InterPro" id="IPR000847">
    <property type="entry name" value="LysR_HTH_N"/>
</dbReference>
<dbReference type="InterPro" id="IPR005119">
    <property type="entry name" value="LysR_subst-bd"/>
</dbReference>
<accession>A0A423JGK0</accession>
<evidence type="ECO:0000313" key="7">
    <source>
        <dbReference type="Proteomes" id="UP000286351"/>
    </source>
</evidence>
<dbReference type="Proteomes" id="UP000286351">
    <property type="component" value="Unassembled WGS sequence"/>
</dbReference>
<dbReference type="PROSITE" id="PS50931">
    <property type="entry name" value="HTH_LYSR"/>
    <property type="match status" value="1"/>
</dbReference>
<evidence type="ECO:0000256" key="4">
    <source>
        <dbReference type="ARBA" id="ARBA00023163"/>
    </source>
</evidence>
<feature type="domain" description="HTH lysR-type" evidence="5">
    <location>
        <begin position="4"/>
        <end position="61"/>
    </location>
</feature>
<proteinExistence type="inferred from homology"/>
<name>A0A423JGK0_9PSED</name>
<sequence length="303" mass="33932">MSAFDLNLIPMFVALHETASVTATAERLHVTQPSISYALGKLREQFDDPLFIRNRNGMQPTRLANALYASFKEVAQNVDSAIAQARKFDPASSTRNFRLALSDMGEVDFLPRILEHFNQVAPHIELEVISLNIELATQWLNEGHVDALICSRVLAGAGITHHPVLLEHYVCLLAADHPRVGDSLSMEQFVAEPHVLVNSTSGHNMVAEVLKTLNIKRRVRLRLPHFSVLPSILPGTQLLTVLPSHIAKSFCRHPVSGPLKVLELPFKVPAFYVNLHWHERSDQSTALKWFYSELMSALKDMKA</sequence>
<dbReference type="RefSeq" id="WP_123367129.1">
    <property type="nucleotide sequence ID" value="NZ_MOBO01000016.1"/>
</dbReference>
<evidence type="ECO:0000256" key="1">
    <source>
        <dbReference type="ARBA" id="ARBA00009437"/>
    </source>
</evidence>
<comment type="caution">
    <text evidence="6">The sequence shown here is derived from an EMBL/GenBank/DDBJ whole genome shotgun (WGS) entry which is preliminary data.</text>
</comment>
<dbReference type="PRINTS" id="PR00039">
    <property type="entry name" value="HTHLYSR"/>
</dbReference>
<dbReference type="GO" id="GO:0003700">
    <property type="term" value="F:DNA-binding transcription factor activity"/>
    <property type="evidence" value="ECO:0007669"/>
    <property type="project" value="InterPro"/>
</dbReference>
<dbReference type="AlphaFoldDB" id="A0A423JGK0"/>
<protein>
    <submittedName>
        <fullName evidence="6">LysR family transcriptional regulator</fullName>
    </submittedName>
</protein>
<keyword evidence="4" id="KW-0804">Transcription</keyword>
<dbReference type="SUPFAM" id="SSF53850">
    <property type="entry name" value="Periplasmic binding protein-like II"/>
    <property type="match status" value="1"/>
</dbReference>
<dbReference type="InterPro" id="IPR050389">
    <property type="entry name" value="LysR-type_TF"/>
</dbReference>
<evidence type="ECO:0000313" key="6">
    <source>
        <dbReference type="EMBL" id="RON36782.1"/>
    </source>
</evidence>
<reference evidence="6 7" key="1">
    <citation type="submission" date="2016-10" db="EMBL/GenBank/DDBJ databases">
        <title>Comparative genome analysis of multiple Pseudomonas spp. focuses on biocontrol and plant growth promoting traits.</title>
        <authorList>
            <person name="Tao X.-Y."/>
            <person name="Taylor C.G."/>
        </authorList>
    </citation>
    <scope>NUCLEOTIDE SEQUENCE [LARGE SCALE GENOMIC DNA]</scope>
    <source>
        <strain evidence="6 7">38D4</strain>
    </source>
</reference>
<comment type="similarity">
    <text evidence="1">Belongs to the LysR transcriptional regulatory family.</text>
</comment>
<dbReference type="PANTHER" id="PTHR30118:SF15">
    <property type="entry name" value="TRANSCRIPTIONAL REGULATORY PROTEIN"/>
    <property type="match status" value="1"/>
</dbReference>
<evidence type="ECO:0000259" key="5">
    <source>
        <dbReference type="PROSITE" id="PS50931"/>
    </source>
</evidence>
<gene>
    <name evidence="6" type="ORF">BK664_19010</name>
</gene>
<dbReference type="SUPFAM" id="SSF46785">
    <property type="entry name" value="Winged helix' DNA-binding domain"/>
    <property type="match status" value="1"/>
</dbReference>